<dbReference type="EMBL" id="NAJO01000006">
    <property type="protein sequence ID" value="OQO11867.1"/>
    <property type="molecule type" value="Genomic_DNA"/>
</dbReference>
<keyword evidence="6" id="KW-0811">Translocation</keyword>
<dbReference type="GO" id="GO:0006606">
    <property type="term" value="P:protein import into nucleus"/>
    <property type="evidence" value="ECO:0007669"/>
    <property type="project" value="TreeGrafter"/>
</dbReference>
<feature type="compositionally biased region" description="Gly residues" evidence="10">
    <location>
        <begin position="38"/>
        <end position="53"/>
    </location>
</feature>
<evidence type="ECO:0000313" key="13">
    <source>
        <dbReference type="Proteomes" id="UP000192596"/>
    </source>
</evidence>
<evidence type="ECO:0000256" key="10">
    <source>
        <dbReference type="SAM" id="MobiDB-lite"/>
    </source>
</evidence>
<feature type="compositionally biased region" description="Gly residues" evidence="10">
    <location>
        <begin position="120"/>
        <end position="133"/>
    </location>
</feature>
<evidence type="ECO:0000313" key="12">
    <source>
        <dbReference type="EMBL" id="OQO11867.1"/>
    </source>
</evidence>
<keyword evidence="9" id="KW-0175">Coiled coil</keyword>
<evidence type="ECO:0000259" key="11">
    <source>
        <dbReference type="Pfam" id="PF05064"/>
    </source>
</evidence>
<feature type="compositionally biased region" description="Low complexity" evidence="10">
    <location>
        <begin position="218"/>
        <end position="259"/>
    </location>
</feature>
<feature type="compositionally biased region" description="Polar residues" evidence="10">
    <location>
        <begin position="495"/>
        <end position="505"/>
    </location>
</feature>
<reference evidence="13" key="1">
    <citation type="submission" date="2017-03" db="EMBL/GenBank/DDBJ databases">
        <title>Genomes of endolithic fungi from Antarctica.</title>
        <authorList>
            <person name="Coleine C."/>
            <person name="Masonjones S."/>
            <person name="Stajich J.E."/>
        </authorList>
    </citation>
    <scope>NUCLEOTIDE SEQUENCE [LARGE SCALE GENOMIC DNA]</scope>
    <source>
        <strain evidence="13">CCFEE 5527</strain>
    </source>
</reference>
<dbReference type="GO" id="GO:0005543">
    <property type="term" value="F:phospholipid binding"/>
    <property type="evidence" value="ECO:0007669"/>
    <property type="project" value="TreeGrafter"/>
</dbReference>
<evidence type="ECO:0000256" key="7">
    <source>
        <dbReference type="ARBA" id="ARBA00023132"/>
    </source>
</evidence>
<keyword evidence="4" id="KW-0509">mRNA transport</keyword>
<evidence type="ECO:0000256" key="1">
    <source>
        <dbReference type="ARBA" id="ARBA00004567"/>
    </source>
</evidence>
<accession>A0A1V8TKG9</accession>
<keyword evidence="3" id="KW-0813">Transport</keyword>
<dbReference type="PANTHER" id="PTHR12084">
    <property type="entry name" value="NUCLEAR PORE GLYCOPROTEIN P62-RELATED"/>
    <property type="match status" value="1"/>
</dbReference>
<protein>
    <recommendedName>
        <fullName evidence="11">Nucleoporin NSP1-like C-terminal domain-containing protein</fullName>
    </recommendedName>
</protein>
<keyword evidence="13" id="KW-1185">Reference proteome</keyword>
<dbReference type="GO" id="GO:0044613">
    <property type="term" value="C:nuclear pore central transport channel"/>
    <property type="evidence" value="ECO:0007669"/>
    <property type="project" value="TreeGrafter"/>
</dbReference>
<evidence type="ECO:0000256" key="3">
    <source>
        <dbReference type="ARBA" id="ARBA00022448"/>
    </source>
</evidence>
<dbReference type="InterPro" id="IPR026010">
    <property type="entry name" value="NSP1/NUP62"/>
</dbReference>
<evidence type="ECO:0000256" key="8">
    <source>
        <dbReference type="ARBA" id="ARBA00023242"/>
    </source>
</evidence>
<feature type="compositionally biased region" description="Low complexity" evidence="10">
    <location>
        <begin position="440"/>
        <end position="488"/>
    </location>
</feature>
<feature type="compositionally biased region" description="Low complexity" evidence="10">
    <location>
        <begin position="420"/>
        <end position="432"/>
    </location>
</feature>
<dbReference type="Pfam" id="PF05064">
    <property type="entry name" value="Nsp1_C"/>
    <property type="match status" value="1"/>
</dbReference>
<dbReference type="InParanoid" id="A0A1V8TKG9"/>
<feature type="compositionally biased region" description="Polar residues" evidence="10">
    <location>
        <begin position="302"/>
        <end position="319"/>
    </location>
</feature>
<evidence type="ECO:0000256" key="6">
    <source>
        <dbReference type="ARBA" id="ARBA00023010"/>
    </source>
</evidence>
<dbReference type="PANTHER" id="PTHR12084:SF0">
    <property type="entry name" value="NUCLEAR PORE GLYCOPROTEIN P62"/>
    <property type="match status" value="1"/>
</dbReference>
<evidence type="ECO:0000256" key="4">
    <source>
        <dbReference type="ARBA" id="ARBA00022816"/>
    </source>
</evidence>
<feature type="compositionally biased region" description="Low complexity" evidence="10">
    <location>
        <begin position="54"/>
        <end position="69"/>
    </location>
</feature>
<feature type="compositionally biased region" description="Polar residues" evidence="10">
    <location>
        <begin position="272"/>
        <end position="286"/>
    </location>
</feature>
<comment type="caution">
    <text evidence="12">The sequence shown here is derived from an EMBL/GenBank/DDBJ whole genome shotgun (WGS) entry which is preliminary data.</text>
</comment>
<proteinExistence type="inferred from homology"/>
<keyword evidence="7" id="KW-0906">Nuclear pore complex</keyword>
<feature type="compositionally biased region" description="Low complexity" evidence="10">
    <location>
        <begin position="26"/>
        <end position="37"/>
    </location>
</feature>
<dbReference type="InterPro" id="IPR007758">
    <property type="entry name" value="Nucleoporin_NSP1_C"/>
</dbReference>
<dbReference type="OrthoDB" id="344345at2759"/>
<feature type="compositionally biased region" description="Polar residues" evidence="10">
    <location>
        <begin position="1"/>
        <end position="22"/>
    </location>
</feature>
<evidence type="ECO:0000256" key="9">
    <source>
        <dbReference type="SAM" id="Coils"/>
    </source>
</evidence>
<feature type="compositionally biased region" description="Gly residues" evidence="10">
    <location>
        <begin position="97"/>
        <end position="106"/>
    </location>
</feature>
<organism evidence="12 13">
    <name type="scientific">Cryoendolithus antarcticus</name>
    <dbReference type="NCBI Taxonomy" id="1507870"/>
    <lineage>
        <taxon>Eukaryota</taxon>
        <taxon>Fungi</taxon>
        <taxon>Dikarya</taxon>
        <taxon>Ascomycota</taxon>
        <taxon>Pezizomycotina</taxon>
        <taxon>Dothideomycetes</taxon>
        <taxon>Dothideomycetidae</taxon>
        <taxon>Cladosporiales</taxon>
        <taxon>Cladosporiaceae</taxon>
        <taxon>Cryoendolithus</taxon>
    </lineage>
</organism>
<gene>
    <name evidence="12" type="ORF">B0A48_03594</name>
</gene>
<keyword evidence="5" id="KW-0653">Protein transport</keyword>
<comment type="similarity">
    <text evidence="2">Belongs to the nucleoporin NSP1/NUP62 family.</text>
</comment>
<dbReference type="STRING" id="1507870.A0A1V8TKG9"/>
<dbReference type="GO" id="GO:0051028">
    <property type="term" value="P:mRNA transport"/>
    <property type="evidence" value="ECO:0007669"/>
    <property type="project" value="UniProtKB-KW"/>
</dbReference>
<feature type="compositionally biased region" description="Low complexity" evidence="10">
    <location>
        <begin position="361"/>
        <end position="384"/>
    </location>
</feature>
<evidence type="ECO:0000256" key="2">
    <source>
        <dbReference type="ARBA" id="ARBA00005911"/>
    </source>
</evidence>
<dbReference type="Gene3D" id="1.20.5.170">
    <property type="match status" value="1"/>
</dbReference>
<comment type="subcellular location">
    <subcellularLocation>
        <location evidence="1">Nucleus</location>
        <location evidence="1">Nuclear pore complex</location>
    </subcellularLocation>
</comment>
<dbReference type="AlphaFoldDB" id="A0A1V8TKG9"/>
<dbReference type="Proteomes" id="UP000192596">
    <property type="component" value="Unassembled WGS sequence"/>
</dbReference>
<dbReference type="GO" id="GO:0017056">
    <property type="term" value="F:structural constituent of nuclear pore"/>
    <property type="evidence" value="ECO:0007669"/>
    <property type="project" value="InterPro"/>
</dbReference>
<feature type="compositionally biased region" description="Polar residues" evidence="10">
    <location>
        <begin position="78"/>
        <end position="92"/>
    </location>
</feature>
<keyword evidence="8" id="KW-0539">Nucleus</keyword>
<feature type="compositionally biased region" description="Low complexity" evidence="10">
    <location>
        <begin position="184"/>
        <end position="196"/>
    </location>
</feature>
<sequence length="734" mass="71244">MAFSFTNNANKPASSSGTSTPTLFGAAPAANNAPKPLFGGGAPAGGSLFGGGAAASTGASPFGSTATSGPAKLGSGSGATTGNIFGNSGATTPQPQQGGGGGGLFGGAAPASSSAQPSGGLFGGGAAAGGNAFGGLSANQSGRSTPTFSFGAPKNDAGSGSQTPASTGAAPAAGESTLFGGGQSSAQPPAAPSGGSSLFGGGAPASSGGSLFGGLNKPTGAATPGTQTPGGTAAPSGGFFGSQTPAAPAAQQSKPAGSSLFGGAAPSPAPSLFSTGNRDAPTSSAPASGGLFSNLGGGSAQPAGNPTTTPQGNKTQPMPSFTPAGNPPANASLFGGGAAAKPTPSLFSQPAKPDENKQPEAPKSGGFSFGGAAATPAPAKPAAPLFGEVKADAQKDNSTTNAPPTPAAPSLFSGGFGQKTSATPASSAAPSSNLFGGGSNSAASTAQPTTTSTSTSAAPATSNLFGAAPASTSEPSTTAAPTTTASDPTVHRQFAPSQSTAPVSRLQSKSLEEILTTWSTSLATHQTRFASLASTVSTWDRALTTNSTAISKLYARCFQAERDAAEVERQLSVVENEQRGLEALLGRCENEVDGLMEQAGLSSDGSGPGQSVDQERERVYGMAENCSDRLTEMNQSLAAMIEGINSSSASLSSATKGSAGSGQQGEDPLAQIVRTLNRHLGQLGVVDEGAEQLRRRVEGAMREVEGQGRGLNGGMSRESEVTSGFGRSYLGSRR</sequence>
<feature type="region of interest" description="Disordered" evidence="10">
    <location>
        <begin position="1"/>
        <end position="505"/>
    </location>
</feature>
<name>A0A1V8TKG9_9PEZI</name>
<feature type="coiled-coil region" evidence="9">
    <location>
        <begin position="550"/>
        <end position="584"/>
    </location>
</feature>
<feature type="compositionally biased region" description="Low complexity" evidence="10">
    <location>
        <begin position="161"/>
        <end position="174"/>
    </location>
</feature>
<feature type="region of interest" description="Disordered" evidence="10">
    <location>
        <begin position="700"/>
        <end position="734"/>
    </location>
</feature>
<dbReference type="GO" id="GO:0006405">
    <property type="term" value="P:RNA export from nucleus"/>
    <property type="evidence" value="ECO:0007669"/>
    <property type="project" value="TreeGrafter"/>
</dbReference>
<evidence type="ECO:0000256" key="5">
    <source>
        <dbReference type="ARBA" id="ARBA00022927"/>
    </source>
</evidence>
<feature type="domain" description="Nucleoporin NSP1-like C-terminal" evidence="11">
    <location>
        <begin position="500"/>
        <end position="601"/>
    </location>
</feature>
<feature type="compositionally biased region" description="Low complexity" evidence="10">
    <location>
        <begin position="107"/>
        <end position="119"/>
    </location>
</feature>